<keyword evidence="11" id="KW-1185">Reference proteome</keyword>
<dbReference type="PANTHER" id="PTHR42682:SF3">
    <property type="entry name" value="FORMATE HYDROGENLYASE SUBUNIT 3-RELATED"/>
    <property type="match status" value="1"/>
</dbReference>
<gene>
    <name evidence="10" type="ORF">DesfrDRAFT_2200</name>
</gene>
<feature type="transmembrane region" description="Helical" evidence="8">
    <location>
        <begin position="298"/>
        <end position="317"/>
    </location>
</feature>
<evidence type="ECO:0000256" key="4">
    <source>
        <dbReference type="ARBA" id="ARBA00022989"/>
    </source>
</evidence>
<feature type="transmembrane region" description="Helical" evidence="8">
    <location>
        <begin position="378"/>
        <end position="401"/>
    </location>
</feature>
<feature type="transmembrane region" description="Helical" evidence="8">
    <location>
        <begin position="269"/>
        <end position="291"/>
    </location>
</feature>
<evidence type="ECO:0000256" key="1">
    <source>
        <dbReference type="ARBA" id="ARBA00004651"/>
    </source>
</evidence>
<feature type="domain" description="NADH:quinone oxidoreductase/Mrp antiporter transmembrane" evidence="9">
    <location>
        <begin position="126"/>
        <end position="410"/>
    </location>
</feature>
<feature type="transmembrane region" description="Helical" evidence="8">
    <location>
        <begin position="473"/>
        <end position="499"/>
    </location>
</feature>
<feature type="transmembrane region" description="Helical" evidence="8">
    <location>
        <begin position="323"/>
        <end position="341"/>
    </location>
</feature>
<feature type="transmembrane region" description="Helical" evidence="8">
    <location>
        <begin position="53"/>
        <end position="70"/>
    </location>
</feature>
<evidence type="ECO:0000313" key="10">
    <source>
        <dbReference type="EMBL" id="EFL51041.1"/>
    </source>
</evidence>
<feature type="transmembrane region" description="Helical" evidence="8">
    <location>
        <begin position="28"/>
        <end position="46"/>
    </location>
</feature>
<feature type="transmembrane region" description="Helical" evidence="8">
    <location>
        <begin position="640"/>
        <end position="657"/>
    </location>
</feature>
<dbReference type="InterPro" id="IPR001750">
    <property type="entry name" value="ND/Mrp_TM"/>
</dbReference>
<dbReference type="InterPro" id="IPR003918">
    <property type="entry name" value="NADH_UbQ_OxRdtase"/>
</dbReference>
<keyword evidence="5" id="KW-0560">Oxidoreductase</keyword>
<organism evidence="10 11">
    <name type="scientific">Solidesulfovibrio fructosivorans JJ]</name>
    <dbReference type="NCBI Taxonomy" id="596151"/>
    <lineage>
        <taxon>Bacteria</taxon>
        <taxon>Pseudomonadati</taxon>
        <taxon>Thermodesulfobacteriota</taxon>
        <taxon>Desulfovibrionia</taxon>
        <taxon>Desulfovibrionales</taxon>
        <taxon>Desulfovibrionaceae</taxon>
        <taxon>Solidesulfovibrio</taxon>
    </lineage>
</organism>
<evidence type="ECO:0000313" key="11">
    <source>
        <dbReference type="Proteomes" id="UP000006250"/>
    </source>
</evidence>
<dbReference type="GO" id="GO:0016491">
    <property type="term" value="F:oxidoreductase activity"/>
    <property type="evidence" value="ECO:0007669"/>
    <property type="project" value="UniProtKB-KW"/>
</dbReference>
<evidence type="ECO:0000256" key="7">
    <source>
        <dbReference type="RuleBase" id="RU000320"/>
    </source>
</evidence>
<feature type="transmembrane region" description="Helical" evidence="8">
    <location>
        <begin position="203"/>
        <end position="228"/>
    </location>
</feature>
<keyword evidence="2" id="KW-1003">Cell membrane</keyword>
<dbReference type="Pfam" id="PF00361">
    <property type="entry name" value="Proton_antipo_M"/>
    <property type="match status" value="1"/>
</dbReference>
<dbReference type="GO" id="GO:0008137">
    <property type="term" value="F:NADH dehydrogenase (ubiquinone) activity"/>
    <property type="evidence" value="ECO:0007669"/>
    <property type="project" value="InterPro"/>
</dbReference>
<dbReference type="STRING" id="596151.DesfrDRAFT_2200"/>
<sequence length="659" mass="67575">MEWLLVAVALYIASGLLALALRQRAHAVGAAGAVLGCLAALAAVLSGPFNSFLAMRLSWGLPMGAFSLGLDPVSRLFLLPVCALGAICAVSGAAALSGEHGGASRSGAHWFFYNLLLAGLVLVMTARDAVCFLLAWEIMSLAPFFLIAHHDEEPAVREASWIYLVAAHLGAVCVIAFFTLLWAATGATGFAAIRLSLSHGGLAAPAVLFVLALVGFGAKAGFVPFHVWLPEAHPAAPSHVSAVLSGAMINAGLYGLWRALELIGPGASWQGWVLVALGLATALAGILQALAQGNLKRLLAYSSVENMGIILLGLGIGRVGEQAGAPAVAVLGLAGALLHMLNHAAFKGTLFLCAGEVLHGVGSVRLSHLGGLGKRMPFVGAAFALAAAGIAGLPPLAGFAGELTLAMAMFHGLDLPGLLPRAGFSAAMAALAAVGGFALAALAKADGLTFLGEPRTPAAATAHAPGARALVPVIALAACCVGAAVTAPWLFHLAAQAALTFPGLEPGPARKAAADALGMQWGVLAVLGGFAVLVLAILLVRNRLLAAAGTRREPTWGCGYLAPTARIQYGAASFVEPAARILSGPMGQKSRLDMAPGWFPARARLTVAAPDRLKTTVFSPAFEWTARICDSLKVVQHGRVHLYILYILATVVLLLAWKL</sequence>
<feature type="transmembrane region" description="Helical" evidence="8">
    <location>
        <begin position="108"/>
        <end position="126"/>
    </location>
</feature>
<dbReference type="GO" id="GO:0042773">
    <property type="term" value="P:ATP synthesis coupled electron transport"/>
    <property type="evidence" value="ECO:0007669"/>
    <property type="project" value="InterPro"/>
</dbReference>
<feature type="transmembrane region" description="Helical" evidence="8">
    <location>
        <begin position="421"/>
        <end position="443"/>
    </location>
</feature>
<feature type="transmembrane region" description="Helical" evidence="8">
    <location>
        <begin position="161"/>
        <end position="183"/>
    </location>
</feature>
<evidence type="ECO:0000259" key="9">
    <source>
        <dbReference type="Pfam" id="PF00361"/>
    </source>
</evidence>
<dbReference type="PANTHER" id="PTHR42682">
    <property type="entry name" value="HYDROGENASE-4 COMPONENT F"/>
    <property type="match status" value="1"/>
</dbReference>
<dbReference type="Proteomes" id="UP000006250">
    <property type="component" value="Unassembled WGS sequence"/>
</dbReference>
<evidence type="ECO:0000256" key="8">
    <source>
        <dbReference type="SAM" id="Phobius"/>
    </source>
</evidence>
<dbReference type="OrthoDB" id="9805769at2"/>
<dbReference type="RefSeq" id="WP_005993813.1">
    <property type="nucleotide sequence ID" value="NZ_AECZ01000013.1"/>
</dbReference>
<protein>
    <submittedName>
        <fullName evidence="10">NADH/Ubiquinone/plastoquinone (Complex I)</fullName>
    </submittedName>
</protein>
<keyword evidence="6 8" id="KW-0472">Membrane</keyword>
<reference evidence="10 11" key="1">
    <citation type="submission" date="2010-08" db="EMBL/GenBank/DDBJ databases">
        <title>The draft genome of Desulfovibrio fructosovorans JJ.</title>
        <authorList>
            <consortium name="US DOE Joint Genome Institute (JGI-PGF)"/>
            <person name="Lucas S."/>
            <person name="Copeland A."/>
            <person name="Lapidus A."/>
            <person name="Cheng J.-F."/>
            <person name="Bruce D."/>
            <person name="Goodwin L."/>
            <person name="Pitluck S."/>
            <person name="Land M.L."/>
            <person name="Hauser L."/>
            <person name="Chang Y.-J."/>
            <person name="Jeffries C."/>
            <person name="Wall J.D."/>
            <person name="Stahl D.A."/>
            <person name="Arkin A.P."/>
            <person name="Dehal P."/>
            <person name="Stolyar S.M."/>
            <person name="Hazen T.C."/>
            <person name="Woyke T.J."/>
        </authorList>
    </citation>
    <scope>NUCLEOTIDE SEQUENCE [LARGE SCALE GENOMIC DNA]</scope>
    <source>
        <strain evidence="10 11">JJ</strain>
    </source>
</reference>
<keyword evidence="4 8" id="KW-1133">Transmembrane helix</keyword>
<evidence type="ECO:0000256" key="2">
    <source>
        <dbReference type="ARBA" id="ARBA00022475"/>
    </source>
</evidence>
<evidence type="ECO:0000256" key="6">
    <source>
        <dbReference type="ARBA" id="ARBA00023136"/>
    </source>
</evidence>
<keyword evidence="3 7" id="KW-0812">Transmembrane</keyword>
<accession>E1JX76</accession>
<feature type="transmembrane region" description="Helical" evidence="8">
    <location>
        <begin position="519"/>
        <end position="540"/>
    </location>
</feature>
<dbReference type="EMBL" id="AECZ01000013">
    <property type="protein sequence ID" value="EFL51041.1"/>
    <property type="molecule type" value="Genomic_DNA"/>
</dbReference>
<comment type="subcellular location">
    <subcellularLocation>
        <location evidence="1">Cell membrane</location>
        <topology evidence="1">Multi-pass membrane protein</topology>
    </subcellularLocation>
    <subcellularLocation>
        <location evidence="7">Membrane</location>
        <topology evidence="7">Multi-pass membrane protein</topology>
    </subcellularLocation>
</comment>
<comment type="caution">
    <text evidence="10">The sequence shown here is derived from an EMBL/GenBank/DDBJ whole genome shotgun (WGS) entry which is preliminary data.</text>
</comment>
<dbReference type="eggNOG" id="COG0651">
    <property type="taxonomic scope" value="Bacteria"/>
</dbReference>
<evidence type="ECO:0000256" key="5">
    <source>
        <dbReference type="ARBA" id="ARBA00023002"/>
    </source>
</evidence>
<dbReference type="InterPro" id="IPR052175">
    <property type="entry name" value="ComplexI-like_HydComp"/>
</dbReference>
<evidence type="ECO:0000256" key="3">
    <source>
        <dbReference type="ARBA" id="ARBA00022692"/>
    </source>
</evidence>
<dbReference type="GO" id="GO:0005886">
    <property type="term" value="C:plasma membrane"/>
    <property type="evidence" value="ECO:0007669"/>
    <property type="project" value="UniProtKB-SubCell"/>
</dbReference>
<dbReference type="AlphaFoldDB" id="E1JX76"/>
<feature type="transmembrane region" description="Helical" evidence="8">
    <location>
        <begin position="132"/>
        <end position="149"/>
    </location>
</feature>
<name>E1JX76_SOLFR</name>
<keyword evidence="10" id="KW-0830">Ubiquinone</keyword>
<proteinExistence type="predicted"/>
<feature type="transmembrane region" description="Helical" evidence="8">
    <location>
        <begin position="76"/>
        <end position="96"/>
    </location>
</feature>
<dbReference type="PRINTS" id="PR01437">
    <property type="entry name" value="NUOXDRDTASE4"/>
</dbReference>